<feature type="domain" description="M23ase beta-sheet core" evidence="10">
    <location>
        <begin position="361"/>
        <end position="450"/>
    </location>
</feature>
<evidence type="ECO:0000256" key="6">
    <source>
        <dbReference type="ARBA" id="ARBA00023049"/>
    </source>
</evidence>
<evidence type="ECO:0000256" key="7">
    <source>
        <dbReference type="SAM" id="Coils"/>
    </source>
</evidence>
<sequence>MIASRSSVLRLLAPAVAVSLAASPVASSAAAHHHAAQHRTSGTSKTAPANPRASSAHSSRAALDAARAQETALKKQRDEQATRLAAARQTSTAAAEQAAHDKAKATALSAATVAAAARLQETDAKVQSVRDQIAALRQEQQHLRDSLSEDAKAVAPVLPLANRLRLYPADTLLANPLSPSDAVTGLLIIRGLSTSLESHAETLRKRNAELVELDKTLSSRLAEANALEHSQSQQQSALAAQTRAARDAQIRSNAAARQSSARVATEAARASSLQDAIAHIVAAEAAAMAQLQREAEAAERAHRLAAAAEARNRAKRLADGDGAGPTASSAGPVSSHARGGGGVVAGTLVTAWGQQTESGPASGMTFRTSPGASVRSPCAGTVEFASPFRSYGQMLILNCGRGYRFVLAGLGTLDAAPGQTLVKGAAIGSMSGSGSSLLVQLRKGQSAVDPAPFL</sequence>
<dbReference type="InterPro" id="IPR050570">
    <property type="entry name" value="Cell_wall_metabolism_enzyme"/>
</dbReference>
<comment type="caution">
    <text evidence="11">The sequence shown here is derived from an EMBL/GenBank/DDBJ whole genome shotgun (WGS) entry which is preliminary data.</text>
</comment>
<dbReference type="EMBL" id="JAFVMF010000005">
    <property type="protein sequence ID" value="MBO1359363.1"/>
    <property type="molecule type" value="Genomic_DNA"/>
</dbReference>
<feature type="region of interest" description="Disordered" evidence="8">
    <location>
        <begin position="29"/>
        <end position="98"/>
    </location>
</feature>
<feature type="coiled-coil region" evidence="7">
    <location>
        <begin position="281"/>
        <end position="311"/>
    </location>
</feature>
<keyword evidence="3" id="KW-0479">Metal-binding</keyword>
<feature type="region of interest" description="Disordered" evidence="8">
    <location>
        <begin position="315"/>
        <end position="338"/>
    </location>
</feature>
<evidence type="ECO:0000256" key="1">
    <source>
        <dbReference type="ARBA" id="ARBA00001947"/>
    </source>
</evidence>
<reference evidence="11 12" key="1">
    <citation type="submission" date="2021-03" db="EMBL/GenBank/DDBJ databases">
        <title>The complete genome sequence of Acetobacter sacchari TBRC 11175.</title>
        <authorList>
            <person name="Charoenyingcharoen P."/>
            <person name="Yukphan P."/>
        </authorList>
    </citation>
    <scope>NUCLEOTIDE SEQUENCE [LARGE SCALE GENOMIC DNA]</scope>
    <source>
        <strain evidence="11 12">TBRC 11175</strain>
    </source>
</reference>
<evidence type="ECO:0000313" key="11">
    <source>
        <dbReference type="EMBL" id="MBO1359363.1"/>
    </source>
</evidence>
<evidence type="ECO:0000256" key="9">
    <source>
        <dbReference type="SAM" id="SignalP"/>
    </source>
</evidence>
<keyword evidence="6" id="KW-0482">Metalloprotease</keyword>
<organism evidence="11 12">
    <name type="scientific">Acetobacter sacchari</name>
    <dbReference type="NCBI Taxonomy" id="2661687"/>
    <lineage>
        <taxon>Bacteria</taxon>
        <taxon>Pseudomonadati</taxon>
        <taxon>Pseudomonadota</taxon>
        <taxon>Alphaproteobacteria</taxon>
        <taxon>Acetobacterales</taxon>
        <taxon>Acetobacteraceae</taxon>
        <taxon>Acetobacter</taxon>
    </lineage>
</organism>
<evidence type="ECO:0000256" key="2">
    <source>
        <dbReference type="ARBA" id="ARBA00022670"/>
    </source>
</evidence>
<evidence type="ECO:0000256" key="4">
    <source>
        <dbReference type="ARBA" id="ARBA00022801"/>
    </source>
</evidence>
<feature type="signal peptide" evidence="9">
    <location>
        <begin position="1"/>
        <end position="21"/>
    </location>
</feature>
<keyword evidence="4" id="KW-0378">Hydrolase</keyword>
<keyword evidence="12" id="KW-1185">Reference proteome</keyword>
<protein>
    <submittedName>
        <fullName evidence="11">Peptidoglycan DD-metalloendopeptidase family protein</fullName>
    </submittedName>
</protein>
<dbReference type="CDD" id="cd12797">
    <property type="entry name" value="M23_peptidase"/>
    <property type="match status" value="1"/>
</dbReference>
<dbReference type="Gene3D" id="2.70.70.10">
    <property type="entry name" value="Glucose Permease (Domain IIA)"/>
    <property type="match status" value="1"/>
</dbReference>
<name>A0ABS3LTY2_9PROT</name>
<feature type="compositionally biased region" description="Low complexity" evidence="8">
    <location>
        <begin position="230"/>
        <end position="243"/>
    </location>
</feature>
<keyword evidence="7" id="KW-0175">Coiled coil</keyword>
<dbReference type="InterPro" id="IPR011055">
    <property type="entry name" value="Dup_hybrid_motif"/>
</dbReference>
<evidence type="ECO:0000256" key="5">
    <source>
        <dbReference type="ARBA" id="ARBA00022833"/>
    </source>
</evidence>
<proteinExistence type="predicted"/>
<dbReference type="RefSeq" id="WP_207880315.1">
    <property type="nucleotide sequence ID" value="NZ_JAFVMF010000005.1"/>
</dbReference>
<dbReference type="PANTHER" id="PTHR21666">
    <property type="entry name" value="PEPTIDASE-RELATED"/>
    <property type="match status" value="1"/>
</dbReference>
<dbReference type="SUPFAM" id="SSF51261">
    <property type="entry name" value="Duplicated hybrid motif"/>
    <property type="match status" value="1"/>
</dbReference>
<evidence type="ECO:0000313" key="12">
    <source>
        <dbReference type="Proteomes" id="UP000664771"/>
    </source>
</evidence>
<dbReference type="Pfam" id="PF01551">
    <property type="entry name" value="Peptidase_M23"/>
    <property type="match status" value="1"/>
</dbReference>
<evidence type="ECO:0000259" key="10">
    <source>
        <dbReference type="Pfam" id="PF01551"/>
    </source>
</evidence>
<feature type="compositionally biased region" description="Low complexity" evidence="8">
    <location>
        <begin position="47"/>
        <end position="68"/>
    </location>
</feature>
<gene>
    <name evidence="11" type="ORF">J2D73_06080</name>
</gene>
<feature type="compositionally biased region" description="Basic and acidic residues" evidence="8">
    <location>
        <begin position="72"/>
        <end position="81"/>
    </location>
</feature>
<feature type="chain" id="PRO_5046195634" evidence="9">
    <location>
        <begin position="22"/>
        <end position="454"/>
    </location>
</feature>
<keyword evidence="2" id="KW-0645">Protease</keyword>
<accession>A0ABS3LTY2</accession>
<evidence type="ECO:0000256" key="3">
    <source>
        <dbReference type="ARBA" id="ARBA00022723"/>
    </source>
</evidence>
<feature type="region of interest" description="Disordered" evidence="8">
    <location>
        <begin position="228"/>
        <end position="260"/>
    </location>
</feature>
<feature type="compositionally biased region" description="Low complexity" evidence="8">
    <location>
        <begin position="250"/>
        <end position="260"/>
    </location>
</feature>
<feature type="coiled-coil region" evidence="7">
    <location>
        <begin position="119"/>
        <end position="146"/>
    </location>
</feature>
<keyword evidence="9" id="KW-0732">Signal</keyword>
<comment type="cofactor">
    <cofactor evidence="1">
        <name>Zn(2+)</name>
        <dbReference type="ChEBI" id="CHEBI:29105"/>
    </cofactor>
</comment>
<dbReference type="InterPro" id="IPR016047">
    <property type="entry name" value="M23ase_b-sheet_dom"/>
</dbReference>
<evidence type="ECO:0000256" key="8">
    <source>
        <dbReference type="SAM" id="MobiDB-lite"/>
    </source>
</evidence>
<feature type="compositionally biased region" description="Low complexity" evidence="8">
    <location>
        <begin position="82"/>
        <end position="97"/>
    </location>
</feature>
<dbReference type="Proteomes" id="UP000664771">
    <property type="component" value="Unassembled WGS sequence"/>
</dbReference>
<dbReference type="PANTHER" id="PTHR21666:SF288">
    <property type="entry name" value="CELL DIVISION PROTEIN YTFB"/>
    <property type="match status" value="1"/>
</dbReference>
<keyword evidence="5" id="KW-0862">Zinc</keyword>